<evidence type="ECO:0000313" key="11">
    <source>
        <dbReference type="EMBL" id="AVR87196.1"/>
    </source>
</evidence>
<name>A0A2R4BIP9_THAAR</name>
<dbReference type="KEGG" id="tak:Tharo_0245"/>
<organism evidence="11 12">
    <name type="scientific">Thauera aromatica K172</name>
    <dbReference type="NCBI Taxonomy" id="44139"/>
    <lineage>
        <taxon>Bacteria</taxon>
        <taxon>Pseudomonadati</taxon>
        <taxon>Pseudomonadota</taxon>
        <taxon>Betaproteobacteria</taxon>
        <taxon>Rhodocyclales</taxon>
        <taxon>Zoogloeaceae</taxon>
        <taxon>Thauera</taxon>
    </lineage>
</organism>
<evidence type="ECO:0000256" key="5">
    <source>
        <dbReference type="ARBA" id="ARBA00022692"/>
    </source>
</evidence>
<keyword evidence="6 9" id="KW-1133">Transmembrane helix</keyword>
<feature type="transmembrane region" description="Helical" evidence="9">
    <location>
        <begin position="72"/>
        <end position="92"/>
    </location>
</feature>
<keyword evidence="5 9" id="KW-0812">Transmembrane</keyword>
<feature type="transmembrane region" description="Helical" evidence="9">
    <location>
        <begin position="112"/>
        <end position="136"/>
    </location>
</feature>
<dbReference type="PANTHER" id="PTHR35011">
    <property type="entry name" value="2,3-DIKETO-L-GULONATE TRAP TRANSPORTER SMALL PERMEASE PROTEIN YIAM"/>
    <property type="match status" value="1"/>
</dbReference>
<accession>A0A2R4BIP9</accession>
<evidence type="ECO:0000256" key="8">
    <source>
        <dbReference type="ARBA" id="ARBA00038436"/>
    </source>
</evidence>
<comment type="similarity">
    <text evidence="8 9">Belongs to the TRAP transporter small permease family.</text>
</comment>
<evidence type="ECO:0000256" key="7">
    <source>
        <dbReference type="ARBA" id="ARBA00023136"/>
    </source>
</evidence>
<evidence type="ECO:0000256" key="3">
    <source>
        <dbReference type="ARBA" id="ARBA00022475"/>
    </source>
</evidence>
<comment type="subcellular location">
    <subcellularLocation>
        <location evidence="1 9">Cell inner membrane</location>
        <topology evidence="1 9">Multi-pass membrane protein</topology>
    </subcellularLocation>
</comment>
<keyword evidence="4 9" id="KW-0997">Cell inner membrane</keyword>
<keyword evidence="2 9" id="KW-0813">Transport</keyword>
<reference evidence="11 12" key="1">
    <citation type="submission" date="2018-03" db="EMBL/GenBank/DDBJ databases">
        <title>Complete genome sequence of Thauera aromatica, a model organism for studying aromatic compound degradation under denitrifying conditions.</title>
        <authorList>
            <person name="Lo H.-Y."/>
            <person name="Goris T."/>
            <person name="Boll M."/>
            <person name="Mueller J.A."/>
        </authorList>
    </citation>
    <scope>NUCLEOTIDE SEQUENCE [LARGE SCALE GENOMIC DNA]</scope>
    <source>
        <strain evidence="11 12">K172</strain>
    </source>
</reference>
<evidence type="ECO:0000256" key="9">
    <source>
        <dbReference type="RuleBase" id="RU369079"/>
    </source>
</evidence>
<evidence type="ECO:0000256" key="1">
    <source>
        <dbReference type="ARBA" id="ARBA00004429"/>
    </source>
</evidence>
<evidence type="ECO:0000256" key="4">
    <source>
        <dbReference type="ARBA" id="ARBA00022519"/>
    </source>
</evidence>
<gene>
    <name evidence="11" type="ORF">Tharo_0245</name>
</gene>
<evidence type="ECO:0000256" key="2">
    <source>
        <dbReference type="ARBA" id="ARBA00022448"/>
    </source>
</evidence>
<dbReference type="GO" id="GO:0022857">
    <property type="term" value="F:transmembrane transporter activity"/>
    <property type="evidence" value="ECO:0007669"/>
    <property type="project" value="UniProtKB-UniRule"/>
</dbReference>
<dbReference type="EMBL" id="CP028339">
    <property type="protein sequence ID" value="AVR87196.1"/>
    <property type="molecule type" value="Genomic_DNA"/>
</dbReference>
<evidence type="ECO:0000256" key="6">
    <source>
        <dbReference type="ARBA" id="ARBA00022989"/>
    </source>
</evidence>
<dbReference type="InterPro" id="IPR007387">
    <property type="entry name" value="TRAP_DctQ"/>
</dbReference>
<evidence type="ECO:0000259" key="10">
    <source>
        <dbReference type="Pfam" id="PF04290"/>
    </source>
</evidence>
<keyword evidence="3" id="KW-1003">Cell membrane</keyword>
<proteinExistence type="inferred from homology"/>
<dbReference type="Pfam" id="PF04290">
    <property type="entry name" value="DctQ"/>
    <property type="match status" value="1"/>
</dbReference>
<keyword evidence="7 9" id="KW-0472">Membrane</keyword>
<comment type="caution">
    <text evidence="9">Lacks conserved residue(s) required for the propagation of feature annotation.</text>
</comment>
<dbReference type="Proteomes" id="UP000241885">
    <property type="component" value="Chromosome"/>
</dbReference>
<dbReference type="GO" id="GO:0005886">
    <property type="term" value="C:plasma membrane"/>
    <property type="evidence" value="ECO:0007669"/>
    <property type="project" value="UniProtKB-SubCell"/>
</dbReference>
<comment type="subunit">
    <text evidence="9">The complex comprises the extracytoplasmic solute receptor protein and the two transmembrane proteins.</text>
</comment>
<dbReference type="InterPro" id="IPR055348">
    <property type="entry name" value="DctQ"/>
</dbReference>
<feature type="transmembrane region" description="Helical" evidence="9">
    <location>
        <begin position="35"/>
        <end position="60"/>
    </location>
</feature>
<sequence>MGVAAYGGAALVTVADVIGRNFDLPVQGVVDLVQLLVVTGAWLVMPFAFMSGAHVGVDFVVKALPGALRVPLQLGAAGVALALVGLMLWYGFETFDVRSAYGDRSQQLGIPVAWYWYPLLVGLTLSLLGVVLEVLATLPKGTGNE</sequence>
<evidence type="ECO:0000313" key="12">
    <source>
        <dbReference type="Proteomes" id="UP000241885"/>
    </source>
</evidence>
<dbReference type="AlphaFoldDB" id="A0A2R4BIP9"/>
<feature type="domain" description="Tripartite ATP-independent periplasmic transporters DctQ component" evidence="10">
    <location>
        <begin position="10"/>
        <end position="136"/>
    </location>
</feature>
<protein>
    <recommendedName>
        <fullName evidence="9">TRAP transporter small permease protein</fullName>
    </recommendedName>
</protein>
<comment type="function">
    <text evidence="9">Part of the tripartite ATP-independent periplasmic (TRAP) transport system.</text>
</comment>
<keyword evidence="12" id="KW-1185">Reference proteome</keyword>